<dbReference type="PROSITE" id="PS01124">
    <property type="entry name" value="HTH_ARAC_FAMILY_2"/>
    <property type="match status" value="1"/>
</dbReference>
<sequence length="362" mass="41153">MNHFESVRKTPKTLYRPVHATPVEFLQAVLAAYAKYGRSPEAALQQAQITPSLWQQGTGGEGVERITALQMERLSAYAMHELDDEALGWFSQPMRWGSYGMLLRASLSSPTLGVALQRWCRHHGLLTQDVVLQWQRDSAQARIVLQENRPLGVFRIFCLVSMLRNLHGVACWLVDSPIRLLRLELPFPAPAYADALALLFPGPIGYDAPVACLHLDATHLAMPLCRNETELNDMLRRALYVMVKPYRRDRSLLRRVRQRLRASLSTPYATPQTAQTLAHELHLSVRSLHRLLQEEGVTLQSIKNEVRRERATELLVRTRHPVKQIAAMSGFDNVKSFARAFLGWTGQTPQQYRQQHQPLDSG</sequence>
<feature type="domain" description="HTH araC/xylS-type" evidence="4">
    <location>
        <begin position="254"/>
        <end position="355"/>
    </location>
</feature>
<protein>
    <submittedName>
        <fullName evidence="5">AraC-type DNA-binding protein</fullName>
    </submittedName>
</protein>
<keyword evidence="1" id="KW-0805">Transcription regulation</keyword>
<organism evidence="5 6">
    <name type="scientific">Lampropedia hyalina DSM 16112</name>
    <dbReference type="NCBI Taxonomy" id="1122156"/>
    <lineage>
        <taxon>Bacteria</taxon>
        <taxon>Pseudomonadati</taxon>
        <taxon>Pseudomonadota</taxon>
        <taxon>Betaproteobacteria</taxon>
        <taxon>Burkholderiales</taxon>
        <taxon>Comamonadaceae</taxon>
        <taxon>Lampropedia</taxon>
    </lineage>
</organism>
<dbReference type="RefSeq" id="WP_073354660.1">
    <property type="nucleotide sequence ID" value="NZ_FQUZ01000005.1"/>
</dbReference>
<name>A0A1M4VFE9_9BURK</name>
<keyword evidence="2 5" id="KW-0238">DNA-binding</keyword>
<dbReference type="PANTHER" id="PTHR47894">
    <property type="entry name" value="HTH-TYPE TRANSCRIPTIONAL REGULATOR GADX"/>
    <property type="match status" value="1"/>
</dbReference>
<dbReference type="Proteomes" id="UP000184327">
    <property type="component" value="Unassembled WGS sequence"/>
</dbReference>
<proteinExistence type="predicted"/>
<dbReference type="Pfam" id="PF12833">
    <property type="entry name" value="HTH_18"/>
    <property type="match status" value="1"/>
</dbReference>
<dbReference type="Pfam" id="PF12625">
    <property type="entry name" value="Arabinose_bd"/>
    <property type="match status" value="1"/>
</dbReference>
<dbReference type="GO" id="GO:0005829">
    <property type="term" value="C:cytosol"/>
    <property type="evidence" value="ECO:0007669"/>
    <property type="project" value="TreeGrafter"/>
</dbReference>
<dbReference type="PANTHER" id="PTHR47894:SF1">
    <property type="entry name" value="HTH-TYPE TRANSCRIPTIONAL REGULATOR VQSM"/>
    <property type="match status" value="1"/>
</dbReference>
<dbReference type="Gene3D" id="1.10.10.60">
    <property type="entry name" value="Homeodomain-like"/>
    <property type="match status" value="1"/>
</dbReference>
<dbReference type="SMART" id="SM00342">
    <property type="entry name" value="HTH_ARAC"/>
    <property type="match status" value="1"/>
</dbReference>
<dbReference type="SUPFAM" id="SSF46689">
    <property type="entry name" value="Homeodomain-like"/>
    <property type="match status" value="1"/>
</dbReference>
<evidence type="ECO:0000313" key="5">
    <source>
        <dbReference type="EMBL" id="SHE67681.1"/>
    </source>
</evidence>
<dbReference type="GO" id="GO:0003700">
    <property type="term" value="F:DNA-binding transcription factor activity"/>
    <property type="evidence" value="ECO:0007669"/>
    <property type="project" value="InterPro"/>
</dbReference>
<dbReference type="InterPro" id="IPR018060">
    <property type="entry name" value="HTH_AraC"/>
</dbReference>
<dbReference type="GO" id="GO:0000976">
    <property type="term" value="F:transcription cis-regulatory region binding"/>
    <property type="evidence" value="ECO:0007669"/>
    <property type="project" value="TreeGrafter"/>
</dbReference>
<dbReference type="InterPro" id="IPR009057">
    <property type="entry name" value="Homeodomain-like_sf"/>
</dbReference>
<gene>
    <name evidence="5" type="ORF">SAMN02745117_00677</name>
</gene>
<evidence type="ECO:0000256" key="1">
    <source>
        <dbReference type="ARBA" id="ARBA00023015"/>
    </source>
</evidence>
<reference evidence="5 6" key="1">
    <citation type="submission" date="2016-11" db="EMBL/GenBank/DDBJ databases">
        <authorList>
            <person name="Jaros S."/>
            <person name="Januszkiewicz K."/>
            <person name="Wedrychowicz H."/>
        </authorList>
    </citation>
    <scope>NUCLEOTIDE SEQUENCE [LARGE SCALE GENOMIC DNA]</scope>
    <source>
        <strain evidence="5 6">DSM 16112</strain>
    </source>
</reference>
<dbReference type="STRING" id="1122156.SAMN02745117_00677"/>
<dbReference type="EMBL" id="FQUZ01000005">
    <property type="protein sequence ID" value="SHE67681.1"/>
    <property type="molecule type" value="Genomic_DNA"/>
</dbReference>
<evidence type="ECO:0000259" key="4">
    <source>
        <dbReference type="PROSITE" id="PS01124"/>
    </source>
</evidence>
<accession>A0A1M4VFE9</accession>
<evidence type="ECO:0000256" key="2">
    <source>
        <dbReference type="ARBA" id="ARBA00023125"/>
    </source>
</evidence>
<evidence type="ECO:0000313" key="6">
    <source>
        <dbReference type="Proteomes" id="UP000184327"/>
    </source>
</evidence>
<keyword evidence="6" id="KW-1185">Reference proteome</keyword>
<evidence type="ECO:0000256" key="3">
    <source>
        <dbReference type="ARBA" id="ARBA00023163"/>
    </source>
</evidence>
<dbReference type="AlphaFoldDB" id="A0A1M4VFE9"/>
<dbReference type="OrthoDB" id="6506763at2"/>
<dbReference type="InterPro" id="IPR032687">
    <property type="entry name" value="AraC-type_N"/>
</dbReference>
<keyword evidence="3" id="KW-0804">Transcription</keyword>